<organism evidence="1 2">
    <name type="scientific">Rhynchophorus ferrugineus</name>
    <name type="common">Red palm weevil</name>
    <name type="synonym">Curculio ferrugineus</name>
    <dbReference type="NCBI Taxonomy" id="354439"/>
    <lineage>
        <taxon>Eukaryota</taxon>
        <taxon>Metazoa</taxon>
        <taxon>Ecdysozoa</taxon>
        <taxon>Arthropoda</taxon>
        <taxon>Hexapoda</taxon>
        <taxon>Insecta</taxon>
        <taxon>Pterygota</taxon>
        <taxon>Neoptera</taxon>
        <taxon>Endopterygota</taxon>
        <taxon>Coleoptera</taxon>
        <taxon>Polyphaga</taxon>
        <taxon>Cucujiformia</taxon>
        <taxon>Curculionidae</taxon>
        <taxon>Dryophthorinae</taxon>
        <taxon>Rhynchophorus</taxon>
    </lineage>
</organism>
<dbReference type="AlphaFoldDB" id="A0A834IV01"/>
<evidence type="ECO:0000313" key="1">
    <source>
        <dbReference type="EMBL" id="KAF7286581.1"/>
    </source>
</evidence>
<sequence>MTENRFLSRFLTRHYTFATAFHIRPVKSQGKRVPVRGPNVCDRCENSSCRVRIDAASMHRITRDKPDQCPRCNRKPFGSDRTCL</sequence>
<dbReference type="EMBL" id="JAACXV010000023">
    <property type="protein sequence ID" value="KAF7286581.1"/>
    <property type="molecule type" value="Genomic_DNA"/>
</dbReference>
<protein>
    <submittedName>
        <fullName evidence="1">Uncharacterized protein</fullName>
    </submittedName>
</protein>
<dbReference type="Proteomes" id="UP000625711">
    <property type="component" value="Unassembled WGS sequence"/>
</dbReference>
<reference evidence="1" key="1">
    <citation type="submission" date="2020-08" db="EMBL/GenBank/DDBJ databases">
        <title>Genome sequencing and assembly of the red palm weevil Rhynchophorus ferrugineus.</title>
        <authorList>
            <person name="Dias G.B."/>
            <person name="Bergman C.M."/>
            <person name="Manee M."/>
        </authorList>
    </citation>
    <scope>NUCLEOTIDE SEQUENCE</scope>
    <source>
        <strain evidence="1">AA-2017</strain>
        <tissue evidence="1">Whole larva</tissue>
    </source>
</reference>
<accession>A0A834IV01</accession>
<comment type="caution">
    <text evidence="1">The sequence shown here is derived from an EMBL/GenBank/DDBJ whole genome shotgun (WGS) entry which is preliminary data.</text>
</comment>
<name>A0A834IV01_RHYFE</name>
<evidence type="ECO:0000313" key="2">
    <source>
        <dbReference type="Proteomes" id="UP000625711"/>
    </source>
</evidence>
<gene>
    <name evidence="1" type="ORF">GWI33_004621</name>
</gene>
<proteinExistence type="predicted"/>
<keyword evidence="2" id="KW-1185">Reference proteome</keyword>